<evidence type="ECO:0000256" key="1">
    <source>
        <dbReference type="SAM" id="MobiDB-lite"/>
    </source>
</evidence>
<keyword evidence="3" id="KW-1185">Reference proteome</keyword>
<reference evidence="2 3" key="1">
    <citation type="submission" date="2021-06" db="EMBL/GenBank/DDBJ databases">
        <title>Caerostris darwini draft genome.</title>
        <authorList>
            <person name="Kono N."/>
            <person name="Arakawa K."/>
        </authorList>
    </citation>
    <scope>NUCLEOTIDE SEQUENCE [LARGE SCALE GENOMIC DNA]</scope>
</reference>
<name>A0AAV4SL61_9ARAC</name>
<evidence type="ECO:0000313" key="3">
    <source>
        <dbReference type="Proteomes" id="UP001054837"/>
    </source>
</evidence>
<dbReference type="Proteomes" id="UP001054837">
    <property type="component" value="Unassembled WGS sequence"/>
</dbReference>
<gene>
    <name evidence="2" type="ORF">CDAR_571311</name>
</gene>
<dbReference type="AlphaFoldDB" id="A0AAV4SL61"/>
<feature type="region of interest" description="Disordered" evidence="1">
    <location>
        <begin position="1"/>
        <end position="36"/>
    </location>
</feature>
<evidence type="ECO:0000313" key="2">
    <source>
        <dbReference type="EMBL" id="GIY33946.1"/>
    </source>
</evidence>
<protein>
    <submittedName>
        <fullName evidence="2">Uncharacterized protein</fullName>
    </submittedName>
</protein>
<sequence length="74" mass="7898">MISGEGRRISGDALATHRLSGPLTSSRGKVWGRDGGGKMVAPPLGAKLGSVVRREEVGFEPHFLKKQGMFQCGF</sequence>
<comment type="caution">
    <text evidence="2">The sequence shown here is derived from an EMBL/GenBank/DDBJ whole genome shotgun (WGS) entry which is preliminary data.</text>
</comment>
<accession>A0AAV4SL61</accession>
<dbReference type="EMBL" id="BPLQ01007999">
    <property type="protein sequence ID" value="GIY33946.1"/>
    <property type="molecule type" value="Genomic_DNA"/>
</dbReference>
<feature type="compositionally biased region" description="Basic and acidic residues" evidence="1">
    <location>
        <begin position="1"/>
        <end position="10"/>
    </location>
</feature>
<organism evidence="2 3">
    <name type="scientific">Caerostris darwini</name>
    <dbReference type="NCBI Taxonomy" id="1538125"/>
    <lineage>
        <taxon>Eukaryota</taxon>
        <taxon>Metazoa</taxon>
        <taxon>Ecdysozoa</taxon>
        <taxon>Arthropoda</taxon>
        <taxon>Chelicerata</taxon>
        <taxon>Arachnida</taxon>
        <taxon>Araneae</taxon>
        <taxon>Araneomorphae</taxon>
        <taxon>Entelegynae</taxon>
        <taxon>Araneoidea</taxon>
        <taxon>Araneidae</taxon>
        <taxon>Caerostris</taxon>
    </lineage>
</organism>
<proteinExistence type="predicted"/>